<feature type="domain" description="HTH merR-type" evidence="5">
    <location>
        <begin position="1"/>
        <end position="69"/>
    </location>
</feature>
<dbReference type="GO" id="GO:0008168">
    <property type="term" value="F:methyltransferase activity"/>
    <property type="evidence" value="ECO:0007669"/>
    <property type="project" value="UniProtKB-KW"/>
</dbReference>
<dbReference type="EMBL" id="WHNZ01000015">
    <property type="protein sequence ID" value="NOU99747.1"/>
    <property type="molecule type" value="Genomic_DNA"/>
</dbReference>
<organism evidence="6 7">
    <name type="scientific">Paenibacillus planticolens</name>
    <dbReference type="NCBI Taxonomy" id="2654976"/>
    <lineage>
        <taxon>Bacteria</taxon>
        <taxon>Bacillati</taxon>
        <taxon>Bacillota</taxon>
        <taxon>Bacilli</taxon>
        <taxon>Bacillales</taxon>
        <taxon>Paenibacillaceae</taxon>
        <taxon>Paenibacillus</taxon>
    </lineage>
</organism>
<dbReference type="InterPro" id="IPR047057">
    <property type="entry name" value="MerR_fam"/>
</dbReference>
<dbReference type="PANTHER" id="PTHR30204:SF69">
    <property type="entry name" value="MERR-FAMILY TRANSCRIPTIONAL REGULATOR"/>
    <property type="match status" value="1"/>
</dbReference>
<dbReference type="Pfam" id="PF13649">
    <property type="entry name" value="Methyltransf_25"/>
    <property type="match status" value="1"/>
</dbReference>
<keyword evidence="2" id="KW-0805">Transcription regulation</keyword>
<dbReference type="InterPro" id="IPR000551">
    <property type="entry name" value="MerR-type_HTH_dom"/>
</dbReference>
<evidence type="ECO:0000259" key="5">
    <source>
        <dbReference type="PROSITE" id="PS50937"/>
    </source>
</evidence>
<dbReference type="SUPFAM" id="SSF46955">
    <property type="entry name" value="Putative DNA-binding domain"/>
    <property type="match status" value="1"/>
</dbReference>
<proteinExistence type="predicted"/>
<keyword evidence="4" id="KW-0804">Transcription</keyword>
<name>A0ABX1ZLD0_9BACL</name>
<dbReference type="SUPFAM" id="SSF53335">
    <property type="entry name" value="S-adenosyl-L-methionine-dependent methyltransferases"/>
    <property type="match status" value="1"/>
</dbReference>
<sequence>MKIKELAAKLNISPRAIRFYEQKGLISPHKQEHNLYRTFTEKEVWRLQTIISLREAGMTIEDIKAALPQADEEDQEDTEQLQYYLEMQRSIIFSQWLELKQIIETTDTMIDLLKHQPTLPLDGIFLLAEGSKRLRETRKNWSDKWNFDHQAQTHDNNVTNNDREYKDYEKALQLTADWVAPKAGERGLDIGTGTGNLAAKFLDKGISMAGIDQSKEMLKHCGRKHPQMELKLGNFLAIPYLDGQFDFLVTSFALHHISDEQKVLALSEMRRVLKPHGRICITDLMFVNEAHKEQYIADLEQLGKNDDIQMIQNEYYAMSSLLLNWFEENGYITKHRQLNELLTIVYAVPIR</sequence>
<dbReference type="Pfam" id="PF13411">
    <property type="entry name" value="MerR_1"/>
    <property type="match status" value="1"/>
</dbReference>
<dbReference type="InterPro" id="IPR041698">
    <property type="entry name" value="Methyltransf_25"/>
</dbReference>
<keyword evidence="1" id="KW-0678">Repressor</keyword>
<keyword evidence="6" id="KW-0808">Transferase</keyword>
<dbReference type="CDD" id="cd02440">
    <property type="entry name" value="AdoMet_MTases"/>
    <property type="match status" value="1"/>
</dbReference>
<dbReference type="Gene3D" id="1.10.1660.10">
    <property type="match status" value="1"/>
</dbReference>
<dbReference type="Gene3D" id="3.40.50.150">
    <property type="entry name" value="Vaccinia Virus protein VP39"/>
    <property type="match status" value="1"/>
</dbReference>
<keyword evidence="7" id="KW-1185">Reference proteome</keyword>
<evidence type="ECO:0000313" key="6">
    <source>
        <dbReference type="EMBL" id="NOU99747.1"/>
    </source>
</evidence>
<reference evidence="6 7" key="1">
    <citation type="submission" date="2019-10" db="EMBL/GenBank/DDBJ databases">
        <title>Description of Paenibacillus pedi sp. nov.</title>
        <authorList>
            <person name="Carlier A."/>
            <person name="Qi S."/>
        </authorList>
    </citation>
    <scope>NUCLEOTIDE SEQUENCE [LARGE SCALE GENOMIC DNA]</scope>
    <source>
        <strain evidence="6 7">LMG 31457</strain>
    </source>
</reference>
<dbReference type="SMART" id="SM00422">
    <property type="entry name" value="HTH_MERR"/>
    <property type="match status" value="1"/>
</dbReference>
<keyword evidence="6" id="KW-0489">Methyltransferase</keyword>
<dbReference type="InterPro" id="IPR029063">
    <property type="entry name" value="SAM-dependent_MTases_sf"/>
</dbReference>
<evidence type="ECO:0000256" key="3">
    <source>
        <dbReference type="ARBA" id="ARBA00023125"/>
    </source>
</evidence>
<keyword evidence="3" id="KW-0238">DNA-binding</keyword>
<evidence type="ECO:0000256" key="1">
    <source>
        <dbReference type="ARBA" id="ARBA00022491"/>
    </source>
</evidence>
<dbReference type="RefSeq" id="WP_171682617.1">
    <property type="nucleotide sequence ID" value="NZ_WHNZ01000015.1"/>
</dbReference>
<evidence type="ECO:0000256" key="4">
    <source>
        <dbReference type="ARBA" id="ARBA00023163"/>
    </source>
</evidence>
<dbReference type="PROSITE" id="PS50937">
    <property type="entry name" value="HTH_MERR_2"/>
    <property type="match status" value="1"/>
</dbReference>
<dbReference type="Proteomes" id="UP000618579">
    <property type="component" value="Unassembled WGS sequence"/>
</dbReference>
<protein>
    <submittedName>
        <fullName evidence="6">Methyltransferase domain-containing protein</fullName>
    </submittedName>
</protein>
<accession>A0ABX1ZLD0</accession>
<gene>
    <name evidence="6" type="ORF">GC097_06950</name>
</gene>
<comment type="caution">
    <text evidence="6">The sequence shown here is derived from an EMBL/GenBank/DDBJ whole genome shotgun (WGS) entry which is preliminary data.</text>
</comment>
<dbReference type="InterPro" id="IPR009061">
    <property type="entry name" value="DNA-bd_dom_put_sf"/>
</dbReference>
<dbReference type="CDD" id="cd00592">
    <property type="entry name" value="HTH_MerR-like"/>
    <property type="match status" value="1"/>
</dbReference>
<evidence type="ECO:0000313" key="7">
    <source>
        <dbReference type="Proteomes" id="UP000618579"/>
    </source>
</evidence>
<evidence type="ECO:0000256" key="2">
    <source>
        <dbReference type="ARBA" id="ARBA00023015"/>
    </source>
</evidence>
<dbReference type="PANTHER" id="PTHR30204">
    <property type="entry name" value="REDOX-CYCLING DRUG-SENSING TRANSCRIPTIONAL ACTIVATOR SOXR"/>
    <property type="match status" value="1"/>
</dbReference>
<dbReference type="GO" id="GO:0032259">
    <property type="term" value="P:methylation"/>
    <property type="evidence" value="ECO:0007669"/>
    <property type="project" value="UniProtKB-KW"/>
</dbReference>